<feature type="region of interest" description="Disordered" evidence="1">
    <location>
        <begin position="262"/>
        <end position="341"/>
    </location>
</feature>
<proteinExistence type="predicted"/>
<gene>
    <name evidence="2" type="ORF">BG006_003190</name>
</gene>
<dbReference type="PANTHER" id="PTHR38696:SF1">
    <property type="entry name" value="MEDIATOR OF RNA POLYMERASE II TRANSCRIPTION SUBUNIT 13"/>
    <property type="match status" value="1"/>
</dbReference>
<name>A0A9P5VGH6_9FUNG</name>
<reference evidence="2" key="1">
    <citation type="journal article" date="2020" name="Fungal Divers.">
        <title>Resolving the Mortierellaceae phylogeny through synthesis of multi-gene phylogenetics and phylogenomics.</title>
        <authorList>
            <person name="Vandepol N."/>
            <person name="Liber J."/>
            <person name="Desiro A."/>
            <person name="Na H."/>
            <person name="Kennedy M."/>
            <person name="Barry K."/>
            <person name="Grigoriev I.V."/>
            <person name="Miller A.N."/>
            <person name="O'Donnell K."/>
            <person name="Stajich J.E."/>
            <person name="Bonito G."/>
        </authorList>
    </citation>
    <scope>NUCLEOTIDE SEQUENCE</scope>
    <source>
        <strain evidence="2">NVP1</strain>
    </source>
</reference>
<feature type="compositionally biased region" description="Polar residues" evidence="1">
    <location>
        <begin position="268"/>
        <end position="280"/>
    </location>
</feature>
<keyword evidence="3" id="KW-1185">Reference proteome</keyword>
<dbReference type="PANTHER" id="PTHR38696">
    <property type="entry name" value="MEDIATOR OF RNA POLYMERASE II TRANSCRIPTION SUBUNIT 13"/>
    <property type="match status" value="1"/>
</dbReference>
<accession>A0A9P5VGH6</accession>
<protein>
    <submittedName>
        <fullName evidence="2">Uncharacterized protein</fullName>
    </submittedName>
</protein>
<dbReference type="EMBL" id="JAAAUY010001831">
    <property type="protein sequence ID" value="KAF9318475.1"/>
    <property type="molecule type" value="Genomic_DNA"/>
</dbReference>
<dbReference type="Proteomes" id="UP000696485">
    <property type="component" value="Unassembled WGS sequence"/>
</dbReference>
<evidence type="ECO:0000256" key="1">
    <source>
        <dbReference type="SAM" id="MobiDB-lite"/>
    </source>
</evidence>
<evidence type="ECO:0000313" key="3">
    <source>
        <dbReference type="Proteomes" id="UP000696485"/>
    </source>
</evidence>
<sequence>MSEKLPAIHAASGPRVGCITLSIGNVLFLINRIQVTGLPQELIEPIRQCITSTLGPIQMELDDFGAHDFRFQGGFQTMLNHTKERAKSRKLTLELFKCMLKHGWTFIQAAPTLGRTVIQLDTMFFEQSVQVPVQGQVVLRQDELFAIGFDNRDRVRIIEAPDVIAPLVREAIHKHWDGEAGILNASLGADDSVEFQLKANPFVNFSLENSVKLQLLMGQIIANIKTANYKLYAMIDSIGVHSNPDLATWVFRKHDTLAIAEATKKNWRSPQSETKSNTSRTNKKRNRGCKPAPTKSQVEQDDSGSKLEQARPKSSAPQSDTPKSEKKGFSWPSSKTREKSL</sequence>
<evidence type="ECO:0000313" key="2">
    <source>
        <dbReference type="EMBL" id="KAF9318475.1"/>
    </source>
</evidence>
<organism evidence="2 3">
    <name type="scientific">Podila minutissima</name>
    <dbReference type="NCBI Taxonomy" id="64525"/>
    <lineage>
        <taxon>Eukaryota</taxon>
        <taxon>Fungi</taxon>
        <taxon>Fungi incertae sedis</taxon>
        <taxon>Mucoromycota</taxon>
        <taxon>Mortierellomycotina</taxon>
        <taxon>Mortierellomycetes</taxon>
        <taxon>Mortierellales</taxon>
        <taxon>Mortierellaceae</taxon>
        <taxon>Podila</taxon>
    </lineage>
</organism>
<comment type="caution">
    <text evidence="2">The sequence shown here is derived from an EMBL/GenBank/DDBJ whole genome shotgun (WGS) entry which is preliminary data.</text>
</comment>
<dbReference type="AlphaFoldDB" id="A0A9P5VGH6"/>